<protein>
    <submittedName>
        <fullName evidence="2">Uncharacterized protein</fullName>
    </submittedName>
</protein>
<keyword evidence="1" id="KW-0812">Transmembrane</keyword>
<dbReference type="EMBL" id="LAZR01017883">
    <property type="protein sequence ID" value="KKL98571.1"/>
    <property type="molecule type" value="Genomic_DNA"/>
</dbReference>
<keyword evidence="1" id="KW-1133">Transmembrane helix</keyword>
<organism evidence="2">
    <name type="scientific">marine sediment metagenome</name>
    <dbReference type="NCBI Taxonomy" id="412755"/>
    <lineage>
        <taxon>unclassified sequences</taxon>
        <taxon>metagenomes</taxon>
        <taxon>ecological metagenomes</taxon>
    </lineage>
</organism>
<gene>
    <name evidence="2" type="ORF">LCGC14_1823070</name>
</gene>
<evidence type="ECO:0000313" key="2">
    <source>
        <dbReference type="EMBL" id="KKL98571.1"/>
    </source>
</evidence>
<proteinExistence type="predicted"/>
<dbReference type="AlphaFoldDB" id="A0A0F9H6H5"/>
<evidence type="ECO:0000256" key="1">
    <source>
        <dbReference type="SAM" id="Phobius"/>
    </source>
</evidence>
<accession>A0A0F9H6H5</accession>
<reference evidence="2" key="1">
    <citation type="journal article" date="2015" name="Nature">
        <title>Complex archaea that bridge the gap between prokaryotes and eukaryotes.</title>
        <authorList>
            <person name="Spang A."/>
            <person name="Saw J.H."/>
            <person name="Jorgensen S.L."/>
            <person name="Zaremba-Niedzwiedzka K."/>
            <person name="Martijn J."/>
            <person name="Lind A.E."/>
            <person name="van Eijk R."/>
            <person name="Schleper C."/>
            <person name="Guy L."/>
            <person name="Ettema T.J."/>
        </authorList>
    </citation>
    <scope>NUCLEOTIDE SEQUENCE</scope>
</reference>
<keyword evidence="1" id="KW-0472">Membrane</keyword>
<name>A0A0F9H6H5_9ZZZZ</name>
<feature type="transmembrane region" description="Helical" evidence="1">
    <location>
        <begin position="386"/>
        <end position="407"/>
    </location>
</feature>
<comment type="caution">
    <text evidence="2">The sequence shown here is derived from an EMBL/GenBank/DDBJ whole genome shotgun (WGS) entry which is preliminary data.</text>
</comment>
<sequence length="448" mass="52535">MMEIKKLEFKINKFLTLKLEYERTIIYILGVKYRQCKSLLLETTTEKLKTDKNIDSIDEAAEILDKSIGYWQGDHFIYKIPPETEFWGHCSNIQVWYEQDYDTRLLHSNLAFPLLKKLSDIGDTLAKKKFKEEIALRLESGFIPTTMFLVLNGYLRYLSCEEIKTILESLPTFPPNSHTGKVFQLFPDEPPYLFENELYFLMEHPAIRLLEGIAETGDVGGDFEDWMRSCLSTLLEKCPTYLKERLLMFLRKCRIREFTNLLTLGIMEYVSYEQFVSILLFKNSGLYKDFIQIDGDNYYEWILIGFRESFYIKEDRGSKTIDKRVIDVLESASTNDIKLLIKLYLIEGLSLKNLRFCVMSQKIRLVDKLLLFHGEREVGGDAPNTWFFIRLINIIYLIATTIDKNLLISSFRRKSKKALVSFRQSLNNIEKSELYPAAKIDILRQLVV</sequence>